<evidence type="ECO:0000313" key="2">
    <source>
        <dbReference type="EMBL" id="VEJ28947.1"/>
    </source>
</evidence>
<feature type="transmembrane region" description="Helical" evidence="1">
    <location>
        <begin position="15"/>
        <end position="32"/>
    </location>
</feature>
<dbReference type="Proteomes" id="UP000270988">
    <property type="component" value="Chromosome"/>
</dbReference>
<evidence type="ECO:0000313" key="3">
    <source>
        <dbReference type="Proteomes" id="UP000270988"/>
    </source>
</evidence>
<dbReference type="AlphaFoldDB" id="A0A3S5C0E2"/>
<keyword evidence="1" id="KW-0812">Transmembrane</keyword>
<keyword evidence="1" id="KW-1133">Transmembrane helix</keyword>
<keyword evidence="1" id="KW-0472">Membrane</keyword>
<reference evidence="2 3" key="1">
    <citation type="submission" date="2018-12" db="EMBL/GenBank/DDBJ databases">
        <authorList>
            <consortium name="Pathogen Informatics"/>
        </authorList>
    </citation>
    <scope>NUCLEOTIDE SEQUENCE [LARGE SCALE GENOMIC DNA]</scope>
    <source>
        <strain evidence="2 3">NCTC10918</strain>
    </source>
</reference>
<protein>
    <submittedName>
        <fullName evidence="2">Uncharacterized protein</fullName>
    </submittedName>
</protein>
<dbReference type="EMBL" id="LR134521">
    <property type="protein sequence ID" value="VEJ28947.1"/>
    <property type="molecule type" value="Genomic_DNA"/>
</dbReference>
<evidence type="ECO:0000256" key="1">
    <source>
        <dbReference type="SAM" id="Phobius"/>
    </source>
</evidence>
<proteinExistence type="predicted"/>
<organism evidence="2 3">
    <name type="scientific">Rothia dentocariosa</name>
    <dbReference type="NCBI Taxonomy" id="2047"/>
    <lineage>
        <taxon>Bacteria</taxon>
        <taxon>Bacillati</taxon>
        <taxon>Actinomycetota</taxon>
        <taxon>Actinomycetes</taxon>
        <taxon>Micrococcales</taxon>
        <taxon>Micrococcaceae</taxon>
        <taxon>Rothia</taxon>
    </lineage>
</organism>
<accession>A0A3S5C0E2</accession>
<sequence length="129" mass="13791">MPAASPVLLGLTSQVYGVFFIILSGVIAFLSINRPWSSLRVASIRTQKWPVTAEVTGQYTEFVVQILALASHNLSEEEYDCGERCAQSCEGLPPSLNNLRLGCVADHVAPNGSRAAGRVLHTGLCGVYG</sequence>
<gene>
    <name evidence="2" type="ORF">NCTC10918_00187</name>
</gene>
<name>A0A3S5C0E2_9MICC</name>